<reference evidence="3" key="1">
    <citation type="journal article" date="2019" name="Int. J. Syst. Evol. Microbiol.">
        <title>The Global Catalogue of Microorganisms (GCM) 10K type strain sequencing project: providing services to taxonomists for standard genome sequencing and annotation.</title>
        <authorList>
            <consortium name="The Broad Institute Genomics Platform"/>
            <consortium name="The Broad Institute Genome Sequencing Center for Infectious Disease"/>
            <person name="Wu L."/>
            <person name="Ma J."/>
        </authorList>
    </citation>
    <scope>NUCLEOTIDE SEQUENCE [LARGE SCALE GENOMIC DNA]</scope>
    <source>
        <strain evidence="3">NBRC 103632</strain>
    </source>
</reference>
<feature type="domain" description="DUF6894" evidence="1">
    <location>
        <begin position="3"/>
        <end position="70"/>
    </location>
</feature>
<dbReference type="InterPro" id="IPR054189">
    <property type="entry name" value="DUF6894"/>
</dbReference>
<dbReference type="RefSeq" id="WP_238199031.1">
    <property type="nucleotide sequence ID" value="NZ_BPQZ01000030.1"/>
</dbReference>
<evidence type="ECO:0000259" key="1">
    <source>
        <dbReference type="Pfam" id="PF21834"/>
    </source>
</evidence>
<dbReference type="Pfam" id="PF21834">
    <property type="entry name" value="DUF6894"/>
    <property type="match status" value="1"/>
</dbReference>
<sequence>MPRYYFNIYDGVSMLDDTGTELSDWHEARVEAVRLAGVIFRDNAQTIALGVDWHIEVTDERQLVLFRFDFISHEAPVLASQRRTPIEPS</sequence>
<protein>
    <recommendedName>
        <fullName evidence="1">DUF6894 domain-containing protein</fullName>
    </recommendedName>
</protein>
<evidence type="ECO:0000313" key="2">
    <source>
        <dbReference type="EMBL" id="GLS69055.1"/>
    </source>
</evidence>
<name>A0AA37WPJ0_9HYPH</name>
<dbReference type="EMBL" id="BSPL01000010">
    <property type="protein sequence ID" value="GLS69055.1"/>
    <property type="molecule type" value="Genomic_DNA"/>
</dbReference>
<accession>A0AA37WPJ0</accession>
<dbReference type="AlphaFoldDB" id="A0AA37WPJ0"/>
<comment type="caution">
    <text evidence="2">The sequence shown here is derived from an EMBL/GenBank/DDBJ whole genome shotgun (WGS) entry which is preliminary data.</text>
</comment>
<keyword evidence="3" id="KW-1185">Reference proteome</keyword>
<gene>
    <name evidence="2" type="ORF">GCM10007890_10670</name>
</gene>
<proteinExistence type="predicted"/>
<organism evidence="2 3">
    <name type="scientific">Methylobacterium tardum</name>
    <dbReference type="NCBI Taxonomy" id="374432"/>
    <lineage>
        <taxon>Bacteria</taxon>
        <taxon>Pseudomonadati</taxon>
        <taxon>Pseudomonadota</taxon>
        <taxon>Alphaproteobacteria</taxon>
        <taxon>Hyphomicrobiales</taxon>
        <taxon>Methylobacteriaceae</taxon>
        <taxon>Methylobacterium</taxon>
    </lineage>
</organism>
<evidence type="ECO:0000313" key="3">
    <source>
        <dbReference type="Proteomes" id="UP001157440"/>
    </source>
</evidence>
<dbReference type="Proteomes" id="UP001157440">
    <property type="component" value="Unassembled WGS sequence"/>
</dbReference>